<gene>
    <name evidence="4" type="ORF">FKW77_000924</name>
</gene>
<evidence type="ECO:0000256" key="2">
    <source>
        <dbReference type="SAM" id="MobiDB-lite"/>
    </source>
</evidence>
<sequence>MTKRKRDTDFPPDQSKGESKGEKGSRCTIDESALNNADDQIYPTTISSLSTIHDVYAGFAWDTDDRFKKVNKSRFFHSAYFHRIFHSQTQKERDYFMDDYLQYNLALVHHEYKPKIRALEAELESYKERLYAANEDNEELRGNVDRWTSEIEALQQLVLTHKKTIAQAEADREYAEVVSEDLEDQLKVQMAANAALRNDLHEEKELVRVLASSNTKFLADSDAIQRDMMGYLESYEATDHATQTDTSTYQEEAKSELVVRSTSLTSRSLQALPQSTDLDINKEDSPTLPLMESMAASVNDIEAIKAGLTRSASDVSRLDKELAMLSGIAGRISRTMNPHPKPSKQQAKALKLNSVQSTPILPRNLNFPPLQDPEPTLLQSPEATMLQSPEATLLQSPEATPLLAGQTAAVLPVPTITPQEPRVNQTAMPKRGSRLRALTLWLRKPFYYLLLATSYSIFIFVFYSIAWTFWIHAKNPDFMCELVHAVELPNLRLRFFLEFFLLEPATFGRFKVLEGLWVYVSQHWLKKVAAKTQTCPAPR</sequence>
<dbReference type="EMBL" id="CP042204">
    <property type="protein sequence ID" value="QDS78217.1"/>
    <property type="molecule type" value="Genomic_DNA"/>
</dbReference>
<dbReference type="AlphaFoldDB" id="A0A517LRF6"/>
<feature type="coiled-coil region" evidence="1">
    <location>
        <begin position="116"/>
        <end position="199"/>
    </location>
</feature>
<keyword evidence="3" id="KW-0472">Membrane</keyword>
<keyword evidence="1" id="KW-0175">Coiled coil</keyword>
<accession>A0A517LRF6</accession>
<evidence type="ECO:0000313" key="4">
    <source>
        <dbReference type="EMBL" id="QDS78217.1"/>
    </source>
</evidence>
<evidence type="ECO:0000313" key="5">
    <source>
        <dbReference type="Proteomes" id="UP000316270"/>
    </source>
</evidence>
<evidence type="ECO:0000256" key="1">
    <source>
        <dbReference type="SAM" id="Coils"/>
    </source>
</evidence>
<keyword evidence="3" id="KW-1133">Transmembrane helix</keyword>
<dbReference type="Proteomes" id="UP000316270">
    <property type="component" value="Chromosome 20"/>
</dbReference>
<reference evidence="4 5" key="1">
    <citation type="submission" date="2019-07" db="EMBL/GenBank/DDBJ databases">
        <title>Finished genome of Venturia effusa.</title>
        <authorList>
            <person name="Young C.A."/>
            <person name="Cox M.P."/>
            <person name="Ganley A.R.D."/>
            <person name="David W.J."/>
        </authorList>
    </citation>
    <scope>NUCLEOTIDE SEQUENCE [LARGE SCALE GENOMIC DNA]</scope>
    <source>
        <strain evidence="5">albino</strain>
    </source>
</reference>
<organism evidence="4 5">
    <name type="scientific">Venturia effusa</name>
    <dbReference type="NCBI Taxonomy" id="50376"/>
    <lineage>
        <taxon>Eukaryota</taxon>
        <taxon>Fungi</taxon>
        <taxon>Dikarya</taxon>
        <taxon>Ascomycota</taxon>
        <taxon>Pezizomycotina</taxon>
        <taxon>Dothideomycetes</taxon>
        <taxon>Pleosporomycetidae</taxon>
        <taxon>Venturiales</taxon>
        <taxon>Venturiaceae</taxon>
        <taxon>Venturia</taxon>
    </lineage>
</organism>
<protein>
    <submittedName>
        <fullName evidence="4">Uncharacterized protein</fullName>
    </submittedName>
</protein>
<name>A0A517LRF6_9PEZI</name>
<feature type="compositionally biased region" description="Basic and acidic residues" evidence="2">
    <location>
        <begin position="15"/>
        <end position="28"/>
    </location>
</feature>
<feature type="region of interest" description="Disordered" evidence="2">
    <location>
        <begin position="1"/>
        <end position="28"/>
    </location>
</feature>
<keyword evidence="3" id="KW-0812">Transmembrane</keyword>
<proteinExistence type="predicted"/>
<keyword evidence="5" id="KW-1185">Reference proteome</keyword>
<feature type="transmembrane region" description="Helical" evidence="3">
    <location>
        <begin position="446"/>
        <end position="470"/>
    </location>
</feature>
<evidence type="ECO:0000256" key="3">
    <source>
        <dbReference type="SAM" id="Phobius"/>
    </source>
</evidence>